<dbReference type="Proteomes" id="UP001143192">
    <property type="component" value="Unassembled WGS sequence"/>
</dbReference>
<comment type="caution">
    <text evidence="2">The sequence shown here is derived from an EMBL/GenBank/DDBJ whole genome shotgun (WGS) entry which is preliminary data.</text>
</comment>
<proteinExistence type="predicted"/>
<name>A0A9X2SRG9_9BACE</name>
<evidence type="ECO:0008006" key="4">
    <source>
        <dbReference type="Google" id="ProtNLM"/>
    </source>
</evidence>
<dbReference type="AlphaFoldDB" id="A0A9X2SRG9"/>
<gene>
    <name evidence="2" type="ORF">M1B79_04870</name>
</gene>
<evidence type="ECO:0000313" key="2">
    <source>
        <dbReference type="EMBL" id="MCR6504029.1"/>
    </source>
</evidence>
<evidence type="ECO:0000313" key="3">
    <source>
        <dbReference type="Proteomes" id="UP001143192"/>
    </source>
</evidence>
<protein>
    <recommendedName>
        <fullName evidence="4">Lipoprotein</fullName>
    </recommendedName>
</protein>
<keyword evidence="3" id="KW-1185">Reference proteome</keyword>
<accession>A0A9X2SRG9</accession>
<dbReference type="PROSITE" id="PS51257">
    <property type="entry name" value="PROKAR_LIPOPROTEIN"/>
    <property type="match status" value="1"/>
</dbReference>
<organism evidence="2 3">
    <name type="scientific">Bacteroides muris</name>
    <name type="common">ex Fokt et al. 2023</name>
    <dbReference type="NCBI Taxonomy" id="2937417"/>
    <lineage>
        <taxon>Bacteria</taxon>
        <taxon>Pseudomonadati</taxon>
        <taxon>Bacteroidota</taxon>
        <taxon>Bacteroidia</taxon>
        <taxon>Bacteroidales</taxon>
        <taxon>Bacteroidaceae</taxon>
        <taxon>Bacteroides</taxon>
    </lineage>
</organism>
<dbReference type="EMBL" id="JAMZED010000007">
    <property type="protein sequence ID" value="MCR6504029.1"/>
    <property type="molecule type" value="Genomic_DNA"/>
</dbReference>
<evidence type="ECO:0000256" key="1">
    <source>
        <dbReference type="SAM" id="SignalP"/>
    </source>
</evidence>
<feature type="chain" id="PRO_5040768581" description="Lipoprotein" evidence="1">
    <location>
        <begin position="22"/>
        <end position="247"/>
    </location>
</feature>
<dbReference type="RefSeq" id="WP_257930949.1">
    <property type="nucleotide sequence ID" value="NZ_JAMZED010000007.1"/>
</dbReference>
<reference evidence="2" key="1">
    <citation type="journal article" date="2022" name="Arch. Microbiol.">
        <title>Bacteroides muris sp. nov. isolated from the cecum of wild-derived house mice.</title>
        <authorList>
            <person name="Fokt H."/>
            <person name="Unni R."/>
            <person name="Repnik U."/>
            <person name="Schmitz R.A."/>
            <person name="Bramkamp M."/>
            <person name="Baines J.F."/>
            <person name="Unterweger D."/>
        </authorList>
    </citation>
    <scope>NUCLEOTIDE SEQUENCE</scope>
    <source>
        <strain evidence="2">KH365_2</strain>
    </source>
</reference>
<sequence>MKTLLKMMAFISIFVSITSCSNENTLENMLPAENKVHSDSFRFRYQGVEYTAEYELQDSTIVFINPEIGNMLSKLNNNPNTSTLTYSNGTIEYFDSTKELELFVEEKFQRSDNAQTRLSMAHLTSITLKVYEHKDFGGEVLTYNGPIEVPNMKNAYNYGVPMIPKDFNDIITSFKLTGSRRVGTPENAEMSAIVIFYRDSNYKSSSKAFILNVDHQEISHTNFKKIDFNDKVSSFKLYKVRDPYPKL</sequence>
<keyword evidence="1" id="KW-0732">Signal</keyword>
<feature type="signal peptide" evidence="1">
    <location>
        <begin position="1"/>
        <end position="21"/>
    </location>
</feature>
<reference evidence="2" key="2">
    <citation type="submission" date="2022-04" db="EMBL/GenBank/DDBJ databases">
        <authorList>
            <person name="Fokt H."/>
            <person name="Baines J."/>
        </authorList>
    </citation>
    <scope>NUCLEOTIDE SEQUENCE</scope>
    <source>
        <strain evidence="2">KH365_2</strain>
    </source>
</reference>
<dbReference type="Gene3D" id="2.60.20.10">
    <property type="entry name" value="Crystallins"/>
    <property type="match status" value="1"/>
</dbReference>